<dbReference type="InterPro" id="IPR033764">
    <property type="entry name" value="Sdr_B"/>
</dbReference>
<feature type="domain" description="SD-repeat containing protein B" evidence="6">
    <location>
        <begin position="2057"/>
        <end position="2138"/>
    </location>
</feature>
<gene>
    <name evidence="7" type="ORF">ACFQ2N_08980</name>
</gene>
<feature type="domain" description="SD-repeat containing protein B" evidence="6">
    <location>
        <begin position="1706"/>
        <end position="1789"/>
    </location>
</feature>
<feature type="domain" description="DUF11" evidence="5">
    <location>
        <begin position="326"/>
        <end position="440"/>
    </location>
</feature>
<feature type="domain" description="SD-repeat containing protein B" evidence="6">
    <location>
        <begin position="1442"/>
        <end position="1511"/>
    </location>
</feature>
<reference evidence="8" key="1">
    <citation type="journal article" date="2019" name="Int. J. Syst. Evol. Microbiol.">
        <title>The Global Catalogue of Microorganisms (GCM) 10K type strain sequencing project: providing services to taxonomists for standard genome sequencing and annotation.</title>
        <authorList>
            <consortium name="The Broad Institute Genomics Platform"/>
            <consortium name="The Broad Institute Genome Sequencing Center for Infectious Disease"/>
            <person name="Wu L."/>
            <person name="Ma J."/>
        </authorList>
    </citation>
    <scope>NUCLEOTIDE SEQUENCE [LARGE SCALE GENOMIC DNA]</scope>
    <source>
        <strain evidence="8">CCUG 55854</strain>
    </source>
</reference>
<feature type="domain" description="DUF11" evidence="5">
    <location>
        <begin position="2867"/>
        <end position="2974"/>
    </location>
</feature>
<dbReference type="InterPro" id="IPR013783">
    <property type="entry name" value="Ig-like_fold"/>
</dbReference>
<organism evidence="7 8">
    <name type="scientific">Pseudoxanthomonas kaohsiungensis</name>
    <dbReference type="NCBI Taxonomy" id="283923"/>
    <lineage>
        <taxon>Bacteria</taxon>
        <taxon>Pseudomonadati</taxon>
        <taxon>Pseudomonadota</taxon>
        <taxon>Gammaproteobacteria</taxon>
        <taxon>Lysobacterales</taxon>
        <taxon>Lysobacteraceae</taxon>
        <taxon>Pseudoxanthomonas</taxon>
    </lineage>
</organism>
<dbReference type="NCBIfam" id="TIGR01451">
    <property type="entry name" value="B_ant_repeat"/>
    <property type="match status" value="3"/>
</dbReference>
<dbReference type="Pfam" id="PF01345">
    <property type="entry name" value="DUF11"/>
    <property type="match status" value="6"/>
</dbReference>
<dbReference type="InterPro" id="IPR051417">
    <property type="entry name" value="SDr/BOS_complex"/>
</dbReference>
<feature type="region of interest" description="Disordered" evidence="4">
    <location>
        <begin position="587"/>
        <end position="614"/>
    </location>
</feature>
<feature type="domain" description="SD-repeat containing protein B" evidence="6">
    <location>
        <begin position="2179"/>
        <end position="2261"/>
    </location>
</feature>
<feature type="domain" description="SD-repeat containing protein B" evidence="6">
    <location>
        <begin position="2297"/>
        <end position="2371"/>
    </location>
</feature>
<dbReference type="RefSeq" id="WP_162376033.1">
    <property type="nucleotide sequence ID" value="NZ_JBHTKN010000005.1"/>
</dbReference>
<feature type="domain" description="SD-repeat containing protein B" evidence="6">
    <location>
        <begin position="1927"/>
        <end position="1997"/>
    </location>
</feature>
<feature type="domain" description="DUF11" evidence="5">
    <location>
        <begin position="201"/>
        <end position="317"/>
    </location>
</feature>
<protein>
    <submittedName>
        <fullName evidence="7">SdrD B-like domain-containing protein</fullName>
    </submittedName>
</protein>
<dbReference type="Gene3D" id="2.60.40.740">
    <property type="match status" value="1"/>
</dbReference>
<sequence length="3183" mass="319889">MENQNDTTPAMANGRLLAGFGPRDGATRARRGWRRAATAGAFWLGLACAPLASAADLLISNLSDGIYDPSPVGGQVTYHVVVENGDIDTATGVVAIFDLPAGASAAGLPAFCAAAATSPVRVLCDIGTLDATPRSFDLVVGTTGMTPGDVFIHGAIGFAPGLPGAGEPVSGLTTAHPFFAGDIAPSNNLLSERTTLQNSGDLRLAKSASPDPVIGGAEVTYTLTVTNDGPNDSSGFSVANTLPAGVALIPGSFNGAGWTFDAAAMTATHPGVLANGASASFTFRGRVGVGSGNIVNAAVVNAGAVPDPNPGNNAAEAITAVTPGADLVVSKRADPSPAVAGDPVTFHVQVRNLGPSPAENPRWTDVLPTGFLVTGGTAPAGWTCTTSAGDTTRACALPGSLAVGASADFTIVATVPSNGPNSSGNVTNTVTVTADTPDPNGPLHGTDNNTFDNTFTVLPDGADLSLSKQKLPALVAVWPGVGPDDDSRMTSTIRVRNNGPRAATGGVQVVDTLALGEEFVSGGSADWSCSVAPATWSAAIAQVVTCDLAPARYPLAVGASAPVLQLVTRARTSGSLVNQACTGGSGGSIEPVTGTVDEDRNSDNDCAGGGTRTTDDRVDLQIEKWTNTPSPADNVLAVGDDSLNYTLRITNLPITDAVPATGIVVNDTLPGYVPPVGASAGTGIAILAPAGWNCGDSAGANVICRSGTTPLAPGDSVDIVVTVSRPLFDSVGQSLPANSCGTGHPTSNVVCNVAGVGVDAAVAGSIGEINGANNSARDWVAVEREANVRTTAKEIVTGDIGRAGVDSNYVMSYLNEGPSAVPGVVFQDVFTIPAGDAGFVLRLATRTPGAVACSATPAPGVVATGTAGGMSYANPTAGALTVAITCPAVALAHRQAENLLVTIRPNVNAGNTASGRRFDNTASFSIAGGATGSDGNGPFNFNTDTTDDQQLASLTFESGVSDLIVNKVDTGFTGGVDPLGFDATNPSANLITYRVSVRNDGPSVATGVHVVDSYRAPVGRQVEFVGIATGPSGGPSTAFDPAACSIVSGTNPFTGAGSALTDPAGLSVRCDVPGAGFTGSNVPGTLGVGSTAYVFIQYRYLTPPGASGDIARNFVVAEGQENDPTPGNNSAEQPTTIRTRADMAVDKSVFAELPASDPEAALPAVPATAVTLLQPFYYVLDGTNLGPGASLSRDRSGSSPLNGTGTVITDTLPAGLEITGAITWQKTGPDPGGDEEPVGSGTCPAPAGTLVTCNLGDVTVTGKVRIIIPARWTTWPSGGSATNTARVSTEQVDPVTPNNTDSVVIAVTRSSLAGVVYEDRDRSPGNGGRRQPAQEPGIAGVTVTLAGTDAYGNAVNRTATTDANGAYSFANLAPAGAGGYTLTQGQPAGYIDSPYAPPVAPDPEAPSLGGTYATGTTYTGIAVGGNATGVRYDFPEVRQPSLSGYVYIDANYNNIRDAGDGAIPGATVELLDAATGTLVATATTDAGGAYAFSGLDPLVVYTLRQPLPAGSYTNRPSAVNPGLVGGTACSSGCVPGTGLAGDAATTDRISSVDLGAGLDGTAFNFGENMVAAISGSVYVDRNGNGQFDAGDAGTQYSAPNGGLAGVTVTLLGAGPDGIFGNGDDPAPVVVQTDGNGVYRFPDVVVGQNYRVEQTQPAGFGNGLENPSNAIAINALPASGSSDNDFGEVLGALAGAVFEDFSATAANNNNGSFDPGENPIANVTLTLTGSDLLGNPVSRTVQTGTDGSYAFADLMPPATGTTYAITQTQPAGYLDGRHTPGNASTPGSASAPNVIDGIAITAGEGATGYLFGELANATISGTVYLDRDDDGSQGPGDPGLPGVTVTIEGAGPDGIFGTADDPAPVVLVTDASGNYSYGGAVTGRDYRTVQTQPTGLADGRENPSNSIALSNLPMAGSSGNNFGERAASIAGNVWLDADNNGVRDAGEAGIAGVVVVLPAGTVDALGSPVQAALSDANGDYRFIDLLAGTYAVTQQAAQPVVGGVTTLNGTTVAGNIGGVPTGSASAVATVPSSVSGIVLPAGAGSIGNDFGETLPVSLSGRVFFDADNDGAQSGPAETGIPGVTLELTGTDDTGAAVALSTSTDANGDFGFDGLRPGTYTVTQPTQPPGTSNGQTIAGSAGGTATPITTVPSAISGIDLTTPGAASTGNLFGEIPLNSAISGRVWSDLDNNGVIDPSETGIEGVLVRLAGTDLAGNAVSRDVTTGPDGSYVFAELPPGSYTLTQPDQPPGTLNGITVPGTGGGTATGPATTPSAIAGITLGVGQEASANNFGEIPVGSIAGRVFNDSNNNGLVDPGEAGIAGVQVVLTGTNDLGETLDVTVATDADGRYRFDGLRPGTYAVTQPVQPPETLNGITSAGTIDGTVVGIATPVEVTPSAISAIALPVGGESIDNNFGEIGDSPDLVVAKQASRDPFTVNNAAGYTITVRNRGQQPTDGEYAVHDRLPPGIVLAGAPSGDGWTCSGQAGEARFSCRSGRVIEAGATSAARIDVPVSVTAAAAAAGSVDNAVLVEGGGENPYRSPTPAERAAFEGNVADLPVCDPAITHNACRVSTRVQLSAALGGTVWLELGEGDEHWLDAGDQRLPGWSVELVDPDNGQVVRTATTGNDGRYRFEDVVPGVRWQVRFRDPDSGVVWGWPVSGETPAGPPVACATDAAIADGTASSCRTQSGGATALEVVLRPGSELAEQSLPLDPGGVVYDAITRAPVPGSVVTLAPVGVCAGYDPASHLLNAGLGGYRVDGSEASMTVGNGGSYQFLFAATAPSRCVFRLTVTPPSGYSFASTLIPAREGELSPPGGGDGRYAVLPGSVAPTAPVGDGTRHHLLLVGGADVARIVHNHIPLDPRQAPGLTISKTGNRQIVELGDTLEYTITVRQTAGAALGEVTVLDRLPRGFTYVAGTARVDGRGIADPSGAPGPQLAFDIGGIGVGQQHVLTYRVRVGVGSDQGDGVNRAQAHGCAFDGSCVDAGLQPYPGSVPSNQAQYRVRVTGGVFTSEGCVLGKVFVDCNRNHVQDAEELGIPGVRMYFEDGTWMVSDSEGKYSYCGLPPRSHTLKVDASTLPAGARLTTSSNRNLGDADSLFIDLKNGELHRADFVEGSCSNPVVEQVKARRTQGEVRAPETETGQPALRFESKPARSPQQGTDPANQRPIVDPRPVTPAAGGQEAQP</sequence>
<evidence type="ECO:0000313" key="8">
    <source>
        <dbReference type="Proteomes" id="UP001597033"/>
    </source>
</evidence>
<feature type="region of interest" description="Disordered" evidence="4">
    <location>
        <begin position="3125"/>
        <end position="3183"/>
    </location>
</feature>
<keyword evidence="3" id="KW-0732">Signal</keyword>
<evidence type="ECO:0000259" key="6">
    <source>
        <dbReference type="Pfam" id="PF17210"/>
    </source>
</evidence>
<dbReference type="InterPro" id="IPR001434">
    <property type="entry name" value="OmcB-like_DUF11"/>
</dbReference>
<dbReference type="PANTHER" id="PTHR23303">
    <property type="entry name" value="CARBOXYPEPTIDASE REGULATORY REGION-CONTAINING"/>
    <property type="match status" value="1"/>
</dbReference>
<dbReference type="Gene3D" id="2.60.40.10">
    <property type="entry name" value="Immunoglobulins"/>
    <property type="match status" value="13"/>
</dbReference>
<dbReference type="EMBL" id="JBHTKN010000005">
    <property type="protein sequence ID" value="MFD1042482.1"/>
    <property type="molecule type" value="Genomic_DNA"/>
</dbReference>
<feature type="domain" description="DUF11" evidence="5">
    <location>
        <begin position="487"/>
        <end position="582"/>
    </location>
</feature>
<feature type="region of interest" description="Disordered" evidence="4">
    <location>
        <begin position="1318"/>
        <end position="1338"/>
    </location>
</feature>
<evidence type="ECO:0000256" key="3">
    <source>
        <dbReference type="ARBA" id="ARBA00022729"/>
    </source>
</evidence>
<proteinExistence type="predicted"/>
<evidence type="ECO:0000259" key="5">
    <source>
        <dbReference type="Pfam" id="PF01345"/>
    </source>
</evidence>
<feature type="domain" description="DUF11" evidence="5">
    <location>
        <begin position="2421"/>
        <end position="2530"/>
    </location>
</feature>
<evidence type="ECO:0000256" key="2">
    <source>
        <dbReference type="ARBA" id="ARBA00022525"/>
    </source>
</evidence>
<dbReference type="Proteomes" id="UP001597033">
    <property type="component" value="Unassembled WGS sequence"/>
</dbReference>
<keyword evidence="2" id="KW-0964">Secreted</keyword>
<comment type="subcellular location">
    <subcellularLocation>
        <location evidence="1">Secreted</location>
    </subcellularLocation>
</comment>
<dbReference type="SUPFAM" id="SSF117074">
    <property type="entry name" value="Hypothetical protein PA1324"/>
    <property type="match status" value="11"/>
</dbReference>
<feature type="domain" description="DUF11" evidence="5">
    <location>
        <begin position="1199"/>
        <end position="1304"/>
    </location>
</feature>
<feature type="region of interest" description="Disordered" evidence="4">
    <location>
        <begin position="2244"/>
        <end position="2265"/>
    </location>
</feature>
<evidence type="ECO:0000256" key="1">
    <source>
        <dbReference type="ARBA" id="ARBA00004613"/>
    </source>
</evidence>
<name>A0ABW3LVH7_9GAMM</name>
<keyword evidence="8" id="KW-1185">Reference proteome</keyword>
<evidence type="ECO:0000313" key="7">
    <source>
        <dbReference type="EMBL" id="MFD1042482.1"/>
    </source>
</evidence>
<evidence type="ECO:0000256" key="4">
    <source>
        <dbReference type="SAM" id="MobiDB-lite"/>
    </source>
</evidence>
<accession>A0ABW3LVH7</accession>
<comment type="caution">
    <text evidence="7">The sequence shown here is derived from an EMBL/GenBank/DDBJ whole genome shotgun (WGS) entry which is preliminary data.</text>
</comment>
<feature type="domain" description="SD-repeat containing protein B" evidence="6">
    <location>
        <begin position="1314"/>
        <end position="1393"/>
    </location>
</feature>
<dbReference type="InterPro" id="IPR047589">
    <property type="entry name" value="DUF11_rpt"/>
</dbReference>
<dbReference type="Pfam" id="PF17210">
    <property type="entry name" value="SdrD_B"/>
    <property type="match status" value="7"/>
</dbReference>